<name>A0A7W9UKN4_9NOCA</name>
<evidence type="ECO:0000313" key="1">
    <source>
        <dbReference type="EMBL" id="MBB5916684.1"/>
    </source>
</evidence>
<dbReference type="EMBL" id="JACHIT010000002">
    <property type="protein sequence ID" value="MBB5916684.1"/>
    <property type="molecule type" value="Genomic_DNA"/>
</dbReference>
<sequence length="163" mass="17406">MTGNAAWNEESISRLKYAMKITTWTKFAGHLQLDVRRVVELLEGQVPSAEEHQKLDLALENASPEVKRLFGKPEPGRFGAGGFPGSGGPIPELAQDAALAFGAFGGAKGIAAIFKAYFDRNNVKKVKFGDDGQIVEATGLSSDEIVRLLEAADDSDPDQAGTD</sequence>
<dbReference type="Proteomes" id="UP000540412">
    <property type="component" value="Unassembled WGS sequence"/>
</dbReference>
<reference evidence="1 2" key="1">
    <citation type="submission" date="2020-08" db="EMBL/GenBank/DDBJ databases">
        <title>Sequencing the genomes of 1000 actinobacteria strains.</title>
        <authorList>
            <person name="Klenk H.-P."/>
        </authorList>
    </citation>
    <scope>NUCLEOTIDE SEQUENCE [LARGE SCALE GENOMIC DNA]</scope>
    <source>
        <strain evidence="1 2">DSM 43582</strain>
    </source>
</reference>
<proteinExistence type="predicted"/>
<organism evidence="1 2">
    <name type="scientific">Nocardia transvalensis</name>
    <dbReference type="NCBI Taxonomy" id="37333"/>
    <lineage>
        <taxon>Bacteria</taxon>
        <taxon>Bacillati</taxon>
        <taxon>Actinomycetota</taxon>
        <taxon>Actinomycetes</taxon>
        <taxon>Mycobacteriales</taxon>
        <taxon>Nocardiaceae</taxon>
        <taxon>Nocardia</taxon>
    </lineage>
</organism>
<dbReference type="RefSeq" id="WP_157185797.1">
    <property type="nucleotide sequence ID" value="NZ_JACHIT010000002.1"/>
</dbReference>
<accession>A0A7W9UKN4</accession>
<keyword evidence="2" id="KW-1185">Reference proteome</keyword>
<gene>
    <name evidence="1" type="ORF">BJY24_005596</name>
</gene>
<evidence type="ECO:0000313" key="2">
    <source>
        <dbReference type="Proteomes" id="UP000540412"/>
    </source>
</evidence>
<comment type="caution">
    <text evidence="1">The sequence shown here is derived from an EMBL/GenBank/DDBJ whole genome shotgun (WGS) entry which is preliminary data.</text>
</comment>
<protein>
    <submittedName>
        <fullName evidence="1">Uncharacterized protein</fullName>
    </submittedName>
</protein>
<dbReference type="AlphaFoldDB" id="A0A7W9UKN4"/>